<accession>A0ABT5A2R5</accession>
<evidence type="ECO:0000313" key="1">
    <source>
        <dbReference type="EMBL" id="MDB9486230.1"/>
    </source>
</evidence>
<comment type="caution">
    <text evidence="1">The sequence shown here is derived from an EMBL/GenBank/DDBJ whole genome shotgun (WGS) entry which is preliminary data.</text>
</comment>
<evidence type="ECO:0000313" key="2">
    <source>
        <dbReference type="Proteomes" id="UP001212123"/>
    </source>
</evidence>
<gene>
    <name evidence="1" type="ORF">PN492_06675</name>
</gene>
<proteinExistence type="predicted"/>
<protein>
    <recommendedName>
        <fullName evidence="3">Restriction endonuclease subunit R</fullName>
    </recommendedName>
</protein>
<keyword evidence="2" id="KW-1185">Reference proteome</keyword>
<reference evidence="1 2" key="1">
    <citation type="submission" date="2023-01" db="EMBL/GenBank/DDBJ databases">
        <title>Genomes from the Australian National Cyanobacteria Reference Collection.</title>
        <authorList>
            <person name="Willis A."/>
            <person name="Lee E.M.F."/>
        </authorList>
    </citation>
    <scope>NUCLEOTIDE SEQUENCE [LARGE SCALE GENOMIC DNA]</scope>
    <source>
        <strain evidence="1 2">CS-537/01</strain>
    </source>
</reference>
<name>A0ABT5A2R5_9CYAN</name>
<dbReference type="RefSeq" id="WP_271792443.1">
    <property type="nucleotide sequence ID" value="NZ_JAQMTU010000038.1"/>
</dbReference>
<organism evidence="1 2">
    <name type="scientific">Dolichospermum circinale CS-537/01</name>
    <dbReference type="NCBI Taxonomy" id="3021739"/>
    <lineage>
        <taxon>Bacteria</taxon>
        <taxon>Bacillati</taxon>
        <taxon>Cyanobacteriota</taxon>
        <taxon>Cyanophyceae</taxon>
        <taxon>Nostocales</taxon>
        <taxon>Aphanizomenonaceae</taxon>
        <taxon>Dolichospermum</taxon>
        <taxon>Dolichospermum circinale</taxon>
    </lineage>
</organism>
<dbReference type="EMBL" id="JAQMTU010000038">
    <property type="protein sequence ID" value="MDB9486230.1"/>
    <property type="molecule type" value="Genomic_DNA"/>
</dbReference>
<dbReference type="Proteomes" id="UP001212123">
    <property type="component" value="Unassembled WGS sequence"/>
</dbReference>
<sequence>MSYRDFTLETVKKNLHLNISSREDIFSKVAPLPVSEYLQETLAYNVPFALASNTEKSRSEMIITPILLELTKKFVNQISLFSGVEFNIEPSQGLNGNCDFLISRSPEFLLINAPVIIVVEAKKENIKGGLGQCIAEMYAARLFNEREENQVTEIYGVVTTGEIWKFLRLSGELVQIDLAEYFLNDVNKILGILASGVK</sequence>
<evidence type="ECO:0008006" key="3">
    <source>
        <dbReference type="Google" id="ProtNLM"/>
    </source>
</evidence>